<organism evidence="2 3">
    <name type="scientific">Rotaria socialis</name>
    <dbReference type="NCBI Taxonomy" id="392032"/>
    <lineage>
        <taxon>Eukaryota</taxon>
        <taxon>Metazoa</taxon>
        <taxon>Spiralia</taxon>
        <taxon>Gnathifera</taxon>
        <taxon>Rotifera</taxon>
        <taxon>Eurotatoria</taxon>
        <taxon>Bdelloidea</taxon>
        <taxon>Philodinida</taxon>
        <taxon>Philodinidae</taxon>
        <taxon>Rotaria</taxon>
    </lineage>
</organism>
<comment type="caution">
    <text evidence="2">The sequence shown here is derived from an EMBL/GenBank/DDBJ whole genome shotgun (WGS) entry which is preliminary data.</text>
</comment>
<dbReference type="InterPro" id="IPR058912">
    <property type="entry name" value="HTH_animal"/>
</dbReference>
<dbReference type="Pfam" id="PF26215">
    <property type="entry name" value="HTH_animal"/>
    <property type="match status" value="1"/>
</dbReference>
<dbReference type="PROSITE" id="PS50878">
    <property type="entry name" value="RT_POL"/>
    <property type="match status" value="1"/>
</dbReference>
<dbReference type="AlphaFoldDB" id="A0A818WMQ7"/>
<dbReference type="PANTHER" id="PTHR21301:SF10">
    <property type="entry name" value="REVERSE TRANSCRIPTASE DOMAIN-CONTAINING PROTEIN"/>
    <property type="match status" value="1"/>
</dbReference>
<dbReference type="EMBL" id="CAJNYV010005137">
    <property type="protein sequence ID" value="CAF3726090.1"/>
    <property type="molecule type" value="Genomic_DNA"/>
</dbReference>
<name>A0A818WMQ7_9BILA</name>
<dbReference type="PANTHER" id="PTHR21301">
    <property type="entry name" value="REVERSE TRANSCRIPTASE"/>
    <property type="match status" value="1"/>
</dbReference>
<evidence type="ECO:0000313" key="2">
    <source>
        <dbReference type="EMBL" id="CAF3726090.1"/>
    </source>
</evidence>
<dbReference type="Proteomes" id="UP000663865">
    <property type="component" value="Unassembled WGS sequence"/>
</dbReference>
<proteinExistence type="predicted"/>
<protein>
    <recommendedName>
        <fullName evidence="1">Reverse transcriptase domain-containing protein</fullName>
    </recommendedName>
</protein>
<gene>
    <name evidence="2" type="ORF">KIK155_LOCUS28269</name>
</gene>
<sequence length="736" mass="86669">MYEIENLILILANLKHFELDAVNSATDLADGQRLEKITGRLVTFNFIFLLTITEVEQVLGGFRTWFWREKRWFVVYENAALFTVPRFAQTHCIDSFQRPFYSTCVDENIFINKITMLELSKSLVDAKHYFPNVRTLNIKCDVVQLENLTFVIDINRLEHLILSFPIRSSMLDVHKLLNMHGIRKLSIMTDSVQLLEQFKGMQFKNITTLEIKSENEFRKAFNVEQLCSIFPLVERLNVKPINKETIIRMTDGFSHLSNASFYLDLVTWGETAAWQVKPERALYATRQLLNSAYTCRYKNRCLHAWISKQSLRLFPIWHWLQQRGDWSIKPNEVELAHLYYLPKAHKLGTPLRPIISGLKHPTIKISKFLDDLLRPLFDQMALSTAVTSGFDLVKQLQEWSKNNFKQNTIFCTIDVTDLYTMVPQIEGVLSLRKMLNELKVKQVGKLKIETIIRLSRFVMTNNYFSYNGQFYQQVRGGAMGSPLTLTISNCYMYFFERQIVNQIRNSGGLYFRYIDDIFITINWPVRHLLKQVDRWNKFDENINLSANIGSTVNFLDLNIENQDGQLYTTVFQKPSHEPNYLPFNSIHPLHMKKNIPFAMLLRAIRYCSTFQLFLNEREKLRMALLLNKYPNKIIDEQFNNMLLKFNVNEPLTVNNYIRYRQIVINSPIKEKQLVNYEKSIFVHFTYCSSMKTFPIKFHTLWEKYFDKSPINEVTPILGTRNVDNLQRRLIHTKSKN</sequence>
<reference evidence="2" key="1">
    <citation type="submission" date="2021-02" db="EMBL/GenBank/DDBJ databases">
        <authorList>
            <person name="Nowell W R."/>
        </authorList>
    </citation>
    <scope>NUCLEOTIDE SEQUENCE</scope>
</reference>
<accession>A0A818WMQ7</accession>
<evidence type="ECO:0000259" key="1">
    <source>
        <dbReference type="PROSITE" id="PS50878"/>
    </source>
</evidence>
<feature type="domain" description="Reverse transcriptase" evidence="1">
    <location>
        <begin position="322"/>
        <end position="570"/>
    </location>
</feature>
<evidence type="ECO:0000313" key="3">
    <source>
        <dbReference type="Proteomes" id="UP000663865"/>
    </source>
</evidence>
<dbReference type="InterPro" id="IPR000477">
    <property type="entry name" value="RT_dom"/>
</dbReference>